<protein>
    <submittedName>
        <fullName evidence="2">Uncharacterized protein</fullName>
    </submittedName>
</protein>
<organism evidence="2 3">
    <name type="scientific">Echria macrotheca</name>
    <dbReference type="NCBI Taxonomy" id="438768"/>
    <lineage>
        <taxon>Eukaryota</taxon>
        <taxon>Fungi</taxon>
        <taxon>Dikarya</taxon>
        <taxon>Ascomycota</taxon>
        <taxon>Pezizomycotina</taxon>
        <taxon>Sordariomycetes</taxon>
        <taxon>Sordariomycetidae</taxon>
        <taxon>Sordariales</taxon>
        <taxon>Schizotheciaceae</taxon>
        <taxon>Echria</taxon>
    </lineage>
</organism>
<proteinExistence type="predicted"/>
<keyword evidence="3" id="KW-1185">Reference proteome</keyword>
<feature type="region of interest" description="Disordered" evidence="1">
    <location>
        <begin position="122"/>
        <end position="147"/>
    </location>
</feature>
<gene>
    <name evidence="2" type="ORF">QBC47DRAFT_394905</name>
</gene>
<name>A0AAJ0F434_9PEZI</name>
<reference evidence="2" key="1">
    <citation type="submission" date="2023-06" db="EMBL/GenBank/DDBJ databases">
        <title>Genome-scale phylogeny and comparative genomics of the fungal order Sordariales.</title>
        <authorList>
            <consortium name="Lawrence Berkeley National Laboratory"/>
            <person name="Hensen N."/>
            <person name="Bonometti L."/>
            <person name="Westerberg I."/>
            <person name="Brannstrom I.O."/>
            <person name="Guillou S."/>
            <person name="Cros-Aarteil S."/>
            <person name="Calhoun S."/>
            <person name="Haridas S."/>
            <person name="Kuo A."/>
            <person name="Mondo S."/>
            <person name="Pangilinan J."/>
            <person name="Riley R."/>
            <person name="Labutti K."/>
            <person name="Andreopoulos B."/>
            <person name="Lipzen A."/>
            <person name="Chen C."/>
            <person name="Yanf M."/>
            <person name="Daum C."/>
            <person name="Ng V."/>
            <person name="Clum A."/>
            <person name="Steindorff A."/>
            <person name="Ohm R."/>
            <person name="Martin F."/>
            <person name="Silar P."/>
            <person name="Natvig D."/>
            <person name="Lalanne C."/>
            <person name="Gautier V."/>
            <person name="Ament-Velasquez S.L."/>
            <person name="Kruys A."/>
            <person name="Hutchinson M.I."/>
            <person name="Powell A.J."/>
            <person name="Barry K."/>
            <person name="Miller A.N."/>
            <person name="Grigoriev I.V."/>
            <person name="Debuchy R."/>
            <person name="Gladieux P."/>
            <person name="Thoren M.H."/>
            <person name="Johannesson H."/>
        </authorList>
    </citation>
    <scope>NUCLEOTIDE SEQUENCE</scope>
    <source>
        <strain evidence="2">PSN4</strain>
    </source>
</reference>
<comment type="caution">
    <text evidence="2">The sequence shown here is derived from an EMBL/GenBank/DDBJ whole genome shotgun (WGS) entry which is preliminary data.</text>
</comment>
<evidence type="ECO:0000313" key="3">
    <source>
        <dbReference type="Proteomes" id="UP001239445"/>
    </source>
</evidence>
<dbReference type="Proteomes" id="UP001239445">
    <property type="component" value="Unassembled WGS sequence"/>
</dbReference>
<feature type="region of interest" description="Disordered" evidence="1">
    <location>
        <begin position="161"/>
        <end position="206"/>
    </location>
</feature>
<evidence type="ECO:0000256" key="1">
    <source>
        <dbReference type="SAM" id="MobiDB-lite"/>
    </source>
</evidence>
<dbReference type="AlphaFoldDB" id="A0AAJ0F434"/>
<evidence type="ECO:0000313" key="2">
    <source>
        <dbReference type="EMBL" id="KAK1749968.1"/>
    </source>
</evidence>
<accession>A0AAJ0F434</accession>
<sequence length="206" mass="22353">MLGCGVTELDWWIRGRRAGCPALPVKPQVPNCCELALLLAVDCSSFSAAGAVAFPIRPCQVPKEGGVRGCLRDRCRGSCMIQTRLILAASRLQVHRVLWSAWQSRARSDALAREHTVEAQANLHPVPLLRRSGKQGSPRQSSATSRSECFENAHALAIGKMTAPRSVINKAPERRLDRELRHSGGTVPSSQGTGERPLEADGIQLC</sequence>
<dbReference type="EMBL" id="MU839850">
    <property type="protein sequence ID" value="KAK1749968.1"/>
    <property type="molecule type" value="Genomic_DNA"/>
</dbReference>
<feature type="compositionally biased region" description="Basic and acidic residues" evidence="1">
    <location>
        <begin position="171"/>
        <end position="182"/>
    </location>
</feature>
<feature type="compositionally biased region" description="Polar residues" evidence="1">
    <location>
        <begin position="134"/>
        <end position="147"/>
    </location>
</feature>